<organism evidence="2 3">
    <name type="scientific">Cryptococcus floricola</name>
    <dbReference type="NCBI Taxonomy" id="2591691"/>
    <lineage>
        <taxon>Eukaryota</taxon>
        <taxon>Fungi</taxon>
        <taxon>Dikarya</taxon>
        <taxon>Basidiomycota</taxon>
        <taxon>Agaricomycotina</taxon>
        <taxon>Tremellomycetes</taxon>
        <taxon>Tremellales</taxon>
        <taxon>Cryptococcaceae</taxon>
        <taxon>Cryptococcus</taxon>
    </lineage>
</organism>
<feature type="region of interest" description="Disordered" evidence="1">
    <location>
        <begin position="26"/>
        <end position="63"/>
    </location>
</feature>
<evidence type="ECO:0000256" key="1">
    <source>
        <dbReference type="SAM" id="MobiDB-lite"/>
    </source>
</evidence>
<comment type="caution">
    <text evidence="2">The sequence shown here is derived from an EMBL/GenBank/DDBJ whole genome shotgun (WGS) entry which is preliminary data.</text>
</comment>
<proteinExistence type="predicted"/>
<sequence>MPGSKYESSSSYHIGGTSASVTYSEDGSVAIAPSEKPSQVDETTTTGASRITRSEYIAQHRDSREASLLQEELDKYPTSTFKADQSALSSEFPVEMLMLAGRSSARAKTEDAEAAREELLRDGYTILGTDIKGGYTTFLYVDTPLRIQ</sequence>
<feature type="compositionally biased region" description="Polar residues" evidence="1">
    <location>
        <begin position="36"/>
        <end position="51"/>
    </location>
</feature>
<name>A0A5D3ARW5_9TREE</name>
<dbReference type="Proteomes" id="UP000322245">
    <property type="component" value="Unassembled WGS sequence"/>
</dbReference>
<gene>
    <name evidence="2" type="ORF">B9479_005908</name>
</gene>
<evidence type="ECO:0000313" key="2">
    <source>
        <dbReference type="EMBL" id="TYJ53464.1"/>
    </source>
</evidence>
<evidence type="ECO:0000313" key="3">
    <source>
        <dbReference type="Proteomes" id="UP000322245"/>
    </source>
</evidence>
<keyword evidence="3" id="KW-1185">Reference proteome</keyword>
<dbReference type="AlphaFoldDB" id="A0A5D3ARW5"/>
<dbReference type="EMBL" id="NIDF01000088">
    <property type="protein sequence ID" value="TYJ53464.1"/>
    <property type="molecule type" value="Genomic_DNA"/>
</dbReference>
<protein>
    <submittedName>
        <fullName evidence="2">Uncharacterized protein</fullName>
    </submittedName>
</protein>
<accession>A0A5D3ARW5</accession>
<reference evidence="2 3" key="1">
    <citation type="submission" date="2017-05" db="EMBL/GenBank/DDBJ databases">
        <title>The Genome Sequence of Tsuchiyaea wingfieldii DSM 27421.</title>
        <authorList>
            <person name="Cuomo C."/>
            <person name="Passer A."/>
            <person name="Billmyre B."/>
            <person name="Heitman J."/>
        </authorList>
    </citation>
    <scope>NUCLEOTIDE SEQUENCE [LARGE SCALE GENOMIC DNA]</scope>
    <source>
        <strain evidence="2 3">DSM 27421</strain>
    </source>
</reference>